<dbReference type="SUPFAM" id="SSF55729">
    <property type="entry name" value="Acyl-CoA N-acyltransferases (Nat)"/>
    <property type="match status" value="1"/>
</dbReference>
<comment type="caution">
    <text evidence="6">The sequence shown here is derived from an EMBL/GenBank/DDBJ whole genome shotgun (WGS) entry which is preliminary data.</text>
</comment>
<evidence type="ECO:0000256" key="3">
    <source>
        <dbReference type="ARBA" id="ARBA00038502"/>
    </source>
</evidence>
<dbReference type="AlphaFoldDB" id="A0A8J3TPT0"/>
<evidence type="ECO:0000313" key="6">
    <source>
        <dbReference type="EMBL" id="GII29979.1"/>
    </source>
</evidence>
<organism evidence="6 7">
    <name type="scientific">Planotetraspora mira</name>
    <dbReference type="NCBI Taxonomy" id="58121"/>
    <lineage>
        <taxon>Bacteria</taxon>
        <taxon>Bacillati</taxon>
        <taxon>Actinomycetota</taxon>
        <taxon>Actinomycetes</taxon>
        <taxon>Streptosporangiales</taxon>
        <taxon>Streptosporangiaceae</taxon>
        <taxon>Planotetraspora</taxon>
    </lineage>
</organism>
<keyword evidence="1" id="KW-0808">Transferase</keyword>
<dbReference type="Gene3D" id="3.40.630.30">
    <property type="match status" value="1"/>
</dbReference>
<accession>A0A8J3TPT0</accession>
<name>A0A8J3TPT0_9ACTN</name>
<dbReference type="GO" id="GO:0005737">
    <property type="term" value="C:cytoplasm"/>
    <property type="evidence" value="ECO:0007669"/>
    <property type="project" value="TreeGrafter"/>
</dbReference>
<dbReference type="InterPro" id="IPR051531">
    <property type="entry name" value="N-acetyltransferase"/>
</dbReference>
<feature type="region of interest" description="Disordered" evidence="4">
    <location>
        <begin position="22"/>
        <end position="43"/>
    </location>
</feature>
<keyword evidence="7" id="KW-1185">Reference proteome</keyword>
<dbReference type="InterPro" id="IPR000182">
    <property type="entry name" value="GNAT_dom"/>
</dbReference>
<dbReference type="PANTHER" id="PTHR43792">
    <property type="entry name" value="GNAT FAMILY, PUTATIVE (AFU_ORTHOLOGUE AFUA_3G00765)-RELATED-RELATED"/>
    <property type="match status" value="1"/>
</dbReference>
<evidence type="ECO:0000259" key="5">
    <source>
        <dbReference type="PROSITE" id="PS51186"/>
    </source>
</evidence>
<protein>
    <recommendedName>
        <fullName evidence="5">N-acetyltransferase domain-containing protein</fullName>
    </recommendedName>
</protein>
<keyword evidence="2" id="KW-0012">Acyltransferase</keyword>
<evidence type="ECO:0000256" key="1">
    <source>
        <dbReference type="ARBA" id="ARBA00022679"/>
    </source>
</evidence>
<reference evidence="6 7" key="1">
    <citation type="submission" date="2021-01" db="EMBL/GenBank/DDBJ databases">
        <title>Whole genome shotgun sequence of Planotetraspora mira NBRC 15435.</title>
        <authorList>
            <person name="Komaki H."/>
            <person name="Tamura T."/>
        </authorList>
    </citation>
    <scope>NUCLEOTIDE SEQUENCE [LARGE SCALE GENOMIC DNA]</scope>
    <source>
        <strain evidence="6 7">NBRC 15435</strain>
    </source>
</reference>
<sequence length="283" mass="30806">MAAENLDVDAVALVVGENNQIHRNNLSHNSPHRDVYEKDRGPPTLSAPTHFHWVAAAGVPRRIALSLDADPAAAPPRDSVPSVLESGGIEEIGQTAGASNVDLGRSPRVVLRRITSHDQDEFLERVHASVGLNLPAAPEAFQAFVSRFDEGQSAEGLLVCLRDTGAIAGNVNINSIIRGRFQSGSLGYAAFAPYAGRGYMSEGLGLVLRHAFEELRLHRLEAQIRPENQASIKLVQRHGFRYEGYSPDLLFIDGAWRGHGRWGLTNDMLGMVPDTPHPTQPNH</sequence>
<dbReference type="PROSITE" id="PS51186">
    <property type="entry name" value="GNAT"/>
    <property type="match status" value="1"/>
</dbReference>
<gene>
    <name evidence="6" type="ORF">Pmi06nite_34210</name>
</gene>
<evidence type="ECO:0000313" key="7">
    <source>
        <dbReference type="Proteomes" id="UP000650628"/>
    </source>
</evidence>
<comment type="similarity">
    <text evidence="3">Belongs to the acetyltransferase family. RimJ subfamily.</text>
</comment>
<dbReference type="GO" id="GO:0008999">
    <property type="term" value="F:protein-N-terminal-alanine acetyltransferase activity"/>
    <property type="evidence" value="ECO:0007669"/>
    <property type="project" value="TreeGrafter"/>
</dbReference>
<feature type="compositionally biased region" description="Basic and acidic residues" evidence="4">
    <location>
        <begin position="31"/>
        <end position="41"/>
    </location>
</feature>
<dbReference type="InterPro" id="IPR016181">
    <property type="entry name" value="Acyl_CoA_acyltransferase"/>
</dbReference>
<evidence type="ECO:0000256" key="2">
    <source>
        <dbReference type="ARBA" id="ARBA00023315"/>
    </source>
</evidence>
<dbReference type="Pfam" id="PF13302">
    <property type="entry name" value="Acetyltransf_3"/>
    <property type="match status" value="1"/>
</dbReference>
<dbReference type="EMBL" id="BOOO01000017">
    <property type="protein sequence ID" value="GII29979.1"/>
    <property type="molecule type" value="Genomic_DNA"/>
</dbReference>
<proteinExistence type="inferred from homology"/>
<dbReference type="PANTHER" id="PTHR43792:SF8">
    <property type="entry name" value="[RIBOSOMAL PROTEIN US5]-ALANINE N-ACETYLTRANSFERASE"/>
    <property type="match status" value="1"/>
</dbReference>
<evidence type="ECO:0000256" key="4">
    <source>
        <dbReference type="SAM" id="MobiDB-lite"/>
    </source>
</evidence>
<feature type="domain" description="N-acetyltransferase" evidence="5">
    <location>
        <begin position="109"/>
        <end position="267"/>
    </location>
</feature>
<dbReference type="Proteomes" id="UP000650628">
    <property type="component" value="Unassembled WGS sequence"/>
</dbReference>